<dbReference type="Proteomes" id="UP000626109">
    <property type="component" value="Unassembled WGS sequence"/>
</dbReference>
<name>A0A813LGA4_POLGL</name>
<evidence type="ECO:0000313" key="2">
    <source>
        <dbReference type="Proteomes" id="UP000626109"/>
    </source>
</evidence>
<dbReference type="AlphaFoldDB" id="A0A813LGA4"/>
<evidence type="ECO:0000313" key="1">
    <source>
        <dbReference type="EMBL" id="CAE8725142.1"/>
    </source>
</evidence>
<protein>
    <submittedName>
        <fullName evidence="1">Uncharacterized protein</fullName>
    </submittedName>
</protein>
<accession>A0A813LGA4</accession>
<feature type="non-terminal residue" evidence="1">
    <location>
        <position position="59"/>
    </location>
</feature>
<comment type="caution">
    <text evidence="1">The sequence shown here is derived from an EMBL/GenBank/DDBJ whole genome shotgun (WGS) entry which is preliminary data.</text>
</comment>
<sequence>ASGPHRGVVVCSSMAKPWECSDRMQSWRQRPRGCLPGFKNPGKYVASASRRAQAFSRDD</sequence>
<gene>
    <name evidence="1" type="ORF">PGLA2088_LOCUS44001</name>
</gene>
<proteinExistence type="predicted"/>
<reference evidence="1" key="1">
    <citation type="submission" date="2021-02" db="EMBL/GenBank/DDBJ databases">
        <authorList>
            <person name="Dougan E. K."/>
            <person name="Rhodes N."/>
            <person name="Thang M."/>
            <person name="Chan C."/>
        </authorList>
    </citation>
    <scope>NUCLEOTIDE SEQUENCE</scope>
</reference>
<dbReference type="EMBL" id="CAJNNW010035003">
    <property type="protein sequence ID" value="CAE8725142.1"/>
    <property type="molecule type" value="Genomic_DNA"/>
</dbReference>
<organism evidence="1 2">
    <name type="scientific">Polarella glacialis</name>
    <name type="common">Dinoflagellate</name>
    <dbReference type="NCBI Taxonomy" id="89957"/>
    <lineage>
        <taxon>Eukaryota</taxon>
        <taxon>Sar</taxon>
        <taxon>Alveolata</taxon>
        <taxon>Dinophyceae</taxon>
        <taxon>Suessiales</taxon>
        <taxon>Suessiaceae</taxon>
        <taxon>Polarella</taxon>
    </lineage>
</organism>